<evidence type="ECO:0000313" key="4">
    <source>
        <dbReference type="EMBL" id="PEX41411.1"/>
    </source>
</evidence>
<dbReference type="SUPFAM" id="SSF52540">
    <property type="entry name" value="P-loop containing nucleoside triphosphate hydrolases"/>
    <property type="match status" value="1"/>
</dbReference>
<feature type="domain" description="ABC transporter" evidence="3">
    <location>
        <begin position="5"/>
        <end position="227"/>
    </location>
</feature>
<dbReference type="RefSeq" id="WP_016100077.1">
    <property type="nucleotide sequence ID" value="NZ_NTXF01000136.1"/>
</dbReference>
<reference evidence="4 5" key="1">
    <citation type="submission" date="2017-09" db="EMBL/GenBank/DDBJ databases">
        <title>Large-scale bioinformatics analysis of Bacillus genomes uncovers conserved roles of natural products in bacterial physiology.</title>
        <authorList>
            <consortium name="Agbiome Team Llc"/>
            <person name="Bleich R.M."/>
            <person name="Kirk G.J."/>
            <person name="Santa Maria K.C."/>
            <person name="Allen S.E."/>
            <person name="Farag S."/>
            <person name="Shank E.A."/>
            <person name="Bowers A."/>
        </authorList>
    </citation>
    <scope>NUCLEOTIDE SEQUENCE [LARGE SCALE GENOMIC DNA]</scope>
    <source>
        <strain evidence="4 5">AFS007900</strain>
    </source>
</reference>
<evidence type="ECO:0000256" key="2">
    <source>
        <dbReference type="ARBA" id="ARBA00022840"/>
    </source>
</evidence>
<keyword evidence="2 4" id="KW-0067">ATP-binding</keyword>
<sequence length="232" mass="26619">MTELLKVENLWKRYNLKTVLQGLSVTISEGKIIGLVGDNGSGKTTLLKMIAGLRYPSKGTITIEGQKVGIETKKTVSFMPDSPVFDEWMTIKDAVVFYRDFYSDFDFHQAMDLIAEFKMPLEEHIVALSKGGVEKLQLILTFSRKAKLYILDEPLGGIDLVSRKHVLDLILKFYREDCTILISTHLIEEIENIFDEVIFLKDGTIILHENVEEIRFHHGKAVHELFREVFEQ</sequence>
<comment type="caution">
    <text evidence="4">The sequence shown here is derived from an EMBL/GenBank/DDBJ whole genome shotgun (WGS) entry which is preliminary data.</text>
</comment>
<proteinExistence type="predicted"/>
<dbReference type="InterPro" id="IPR003593">
    <property type="entry name" value="AAA+_ATPase"/>
</dbReference>
<dbReference type="AlphaFoldDB" id="A0ABD6SL71"/>
<accession>A0ABD6SL71</accession>
<name>A0ABD6SL71_BACTU</name>
<evidence type="ECO:0000313" key="5">
    <source>
        <dbReference type="Proteomes" id="UP000220502"/>
    </source>
</evidence>
<dbReference type="CDD" id="cd03230">
    <property type="entry name" value="ABC_DR_subfamily_A"/>
    <property type="match status" value="1"/>
</dbReference>
<organism evidence="4 5">
    <name type="scientific">Bacillus thuringiensis</name>
    <dbReference type="NCBI Taxonomy" id="1428"/>
    <lineage>
        <taxon>Bacteria</taxon>
        <taxon>Bacillati</taxon>
        <taxon>Bacillota</taxon>
        <taxon>Bacilli</taxon>
        <taxon>Bacillales</taxon>
        <taxon>Bacillaceae</taxon>
        <taxon>Bacillus</taxon>
        <taxon>Bacillus cereus group</taxon>
    </lineage>
</organism>
<dbReference type="Gene3D" id="3.40.50.300">
    <property type="entry name" value="P-loop containing nucleotide triphosphate hydrolases"/>
    <property type="match status" value="1"/>
</dbReference>
<dbReference type="PANTHER" id="PTHR43158:SF1">
    <property type="entry name" value="ABC TRANSPORTER, ATP-BINDING PROTEIN"/>
    <property type="match status" value="1"/>
</dbReference>
<protein>
    <submittedName>
        <fullName evidence="4">ABC transporter ATP-binding protein</fullName>
    </submittedName>
</protein>
<dbReference type="SMART" id="SM00382">
    <property type="entry name" value="AAA"/>
    <property type="match status" value="1"/>
</dbReference>
<dbReference type="PANTHER" id="PTHR43158">
    <property type="entry name" value="SKFA PEPTIDE EXPORT ATP-BINDING PROTEIN SKFE"/>
    <property type="match status" value="1"/>
</dbReference>
<dbReference type="GO" id="GO:0005524">
    <property type="term" value="F:ATP binding"/>
    <property type="evidence" value="ECO:0007669"/>
    <property type="project" value="UniProtKB-KW"/>
</dbReference>
<gene>
    <name evidence="4" type="ORF">CN461_31875</name>
</gene>
<evidence type="ECO:0000259" key="3">
    <source>
        <dbReference type="PROSITE" id="PS50893"/>
    </source>
</evidence>
<dbReference type="Proteomes" id="UP000220502">
    <property type="component" value="Unassembled WGS sequence"/>
</dbReference>
<dbReference type="InterPro" id="IPR027417">
    <property type="entry name" value="P-loop_NTPase"/>
</dbReference>
<evidence type="ECO:0000256" key="1">
    <source>
        <dbReference type="ARBA" id="ARBA00022741"/>
    </source>
</evidence>
<dbReference type="PROSITE" id="PS50893">
    <property type="entry name" value="ABC_TRANSPORTER_2"/>
    <property type="match status" value="1"/>
</dbReference>
<dbReference type="Pfam" id="PF00005">
    <property type="entry name" value="ABC_tran"/>
    <property type="match status" value="1"/>
</dbReference>
<dbReference type="InterPro" id="IPR003439">
    <property type="entry name" value="ABC_transporter-like_ATP-bd"/>
</dbReference>
<dbReference type="EMBL" id="NTXF01000136">
    <property type="protein sequence ID" value="PEX41411.1"/>
    <property type="molecule type" value="Genomic_DNA"/>
</dbReference>
<keyword evidence="1" id="KW-0547">Nucleotide-binding</keyword>